<accession>A0A9J5Z4T1</accession>
<dbReference type="EMBL" id="JACXVP010000005">
    <property type="protein sequence ID" value="KAG5606062.1"/>
    <property type="molecule type" value="Genomic_DNA"/>
</dbReference>
<organism evidence="1 2">
    <name type="scientific">Solanum commersonii</name>
    <name type="common">Commerson's wild potato</name>
    <name type="synonym">Commerson's nightshade</name>
    <dbReference type="NCBI Taxonomy" id="4109"/>
    <lineage>
        <taxon>Eukaryota</taxon>
        <taxon>Viridiplantae</taxon>
        <taxon>Streptophyta</taxon>
        <taxon>Embryophyta</taxon>
        <taxon>Tracheophyta</taxon>
        <taxon>Spermatophyta</taxon>
        <taxon>Magnoliopsida</taxon>
        <taxon>eudicotyledons</taxon>
        <taxon>Gunneridae</taxon>
        <taxon>Pentapetalae</taxon>
        <taxon>asterids</taxon>
        <taxon>lamiids</taxon>
        <taxon>Solanales</taxon>
        <taxon>Solanaceae</taxon>
        <taxon>Solanoideae</taxon>
        <taxon>Solaneae</taxon>
        <taxon>Solanum</taxon>
    </lineage>
</organism>
<keyword evidence="2" id="KW-1185">Reference proteome</keyword>
<protein>
    <submittedName>
        <fullName evidence="1">Uncharacterized protein</fullName>
    </submittedName>
</protein>
<evidence type="ECO:0000313" key="2">
    <source>
        <dbReference type="Proteomes" id="UP000824120"/>
    </source>
</evidence>
<gene>
    <name evidence="1" type="ORF">H5410_027554</name>
</gene>
<sequence length="222" mass="25967">HLTTIVELEFSFEASIVNLRIFDNVSSNAHFVLITNAAERTKKRRPEDRLNHWASRRMAIVSPNVSSLEGENQVGNRKEQLASRQTVLRCSAISPKVIELEVAEGQSKKVMELTKWWITEWIRDPNLLHRMVLRSTFLATINTLLNSYFQVRKLRTKFRENISFSWKICRFPFLRNWKVVVANATLPSCFWLARERYFKTKITDLMVCGYWIAMGSARESEP</sequence>
<feature type="non-terminal residue" evidence="1">
    <location>
        <position position="222"/>
    </location>
</feature>
<proteinExistence type="predicted"/>
<dbReference type="Proteomes" id="UP000824120">
    <property type="component" value="Chromosome 5"/>
</dbReference>
<reference evidence="1 2" key="1">
    <citation type="submission" date="2020-09" db="EMBL/GenBank/DDBJ databases">
        <title>De no assembly of potato wild relative species, Solanum commersonii.</title>
        <authorList>
            <person name="Cho K."/>
        </authorList>
    </citation>
    <scope>NUCLEOTIDE SEQUENCE [LARGE SCALE GENOMIC DNA]</scope>
    <source>
        <strain evidence="1">LZ3.2</strain>
        <tissue evidence="1">Leaf</tissue>
    </source>
</reference>
<dbReference type="AlphaFoldDB" id="A0A9J5Z4T1"/>
<evidence type="ECO:0000313" key="1">
    <source>
        <dbReference type="EMBL" id="KAG5606062.1"/>
    </source>
</evidence>
<comment type="caution">
    <text evidence="1">The sequence shown here is derived from an EMBL/GenBank/DDBJ whole genome shotgun (WGS) entry which is preliminary data.</text>
</comment>
<name>A0A9J5Z4T1_SOLCO</name>